<keyword evidence="2" id="KW-1185">Reference proteome</keyword>
<reference evidence="1 2" key="2">
    <citation type="journal article" date="2017" name="Genome Biol.">
        <title>New reference genome sequences of hot pepper reveal the massive evolution of plant disease-resistance genes by retroduplication.</title>
        <authorList>
            <person name="Kim S."/>
            <person name="Park J."/>
            <person name="Yeom S.I."/>
            <person name="Kim Y.M."/>
            <person name="Seo E."/>
            <person name="Kim K.T."/>
            <person name="Kim M.S."/>
            <person name="Lee J.M."/>
            <person name="Cheong K."/>
            <person name="Shin H.S."/>
            <person name="Kim S.B."/>
            <person name="Han K."/>
            <person name="Lee J."/>
            <person name="Park M."/>
            <person name="Lee H.A."/>
            <person name="Lee H.Y."/>
            <person name="Lee Y."/>
            <person name="Oh S."/>
            <person name="Lee J.H."/>
            <person name="Choi E."/>
            <person name="Choi E."/>
            <person name="Lee S.E."/>
            <person name="Jeon J."/>
            <person name="Kim H."/>
            <person name="Choi G."/>
            <person name="Song H."/>
            <person name="Lee J."/>
            <person name="Lee S.C."/>
            <person name="Kwon J.K."/>
            <person name="Lee H.Y."/>
            <person name="Koo N."/>
            <person name="Hong Y."/>
            <person name="Kim R.W."/>
            <person name="Kang W.H."/>
            <person name="Huh J.H."/>
            <person name="Kang B.C."/>
            <person name="Yang T.J."/>
            <person name="Lee Y.H."/>
            <person name="Bennetzen J.L."/>
            <person name="Choi D."/>
        </authorList>
    </citation>
    <scope>NUCLEOTIDE SEQUENCE [LARGE SCALE GENOMIC DNA]</scope>
    <source>
        <strain evidence="2">cv. CM334</strain>
    </source>
</reference>
<gene>
    <name evidence="1" type="ORF">T459_29312</name>
</gene>
<dbReference type="EMBL" id="AYRZ02000012">
    <property type="protein sequence ID" value="PHT64887.1"/>
    <property type="molecule type" value="Genomic_DNA"/>
</dbReference>
<name>A0A2G2Y548_CAPAN</name>
<dbReference type="Proteomes" id="UP000222542">
    <property type="component" value="Unassembled WGS sequence"/>
</dbReference>
<reference evidence="1 2" key="1">
    <citation type="journal article" date="2014" name="Nat. Genet.">
        <title>Genome sequence of the hot pepper provides insights into the evolution of pungency in Capsicum species.</title>
        <authorList>
            <person name="Kim S."/>
            <person name="Park M."/>
            <person name="Yeom S.I."/>
            <person name="Kim Y.M."/>
            <person name="Lee J.M."/>
            <person name="Lee H.A."/>
            <person name="Seo E."/>
            <person name="Choi J."/>
            <person name="Cheong K."/>
            <person name="Kim K.T."/>
            <person name="Jung K."/>
            <person name="Lee G.W."/>
            <person name="Oh S.K."/>
            <person name="Bae C."/>
            <person name="Kim S.B."/>
            <person name="Lee H.Y."/>
            <person name="Kim S.Y."/>
            <person name="Kim M.S."/>
            <person name="Kang B.C."/>
            <person name="Jo Y.D."/>
            <person name="Yang H.B."/>
            <person name="Jeong H.J."/>
            <person name="Kang W.H."/>
            <person name="Kwon J.K."/>
            <person name="Shin C."/>
            <person name="Lim J.Y."/>
            <person name="Park J.H."/>
            <person name="Huh J.H."/>
            <person name="Kim J.S."/>
            <person name="Kim B.D."/>
            <person name="Cohen O."/>
            <person name="Paran I."/>
            <person name="Suh M.C."/>
            <person name="Lee S.B."/>
            <person name="Kim Y.K."/>
            <person name="Shin Y."/>
            <person name="Noh S.J."/>
            <person name="Park J."/>
            <person name="Seo Y.S."/>
            <person name="Kwon S.Y."/>
            <person name="Kim H.A."/>
            <person name="Park J.M."/>
            <person name="Kim H.J."/>
            <person name="Choi S.B."/>
            <person name="Bosland P.W."/>
            <person name="Reeves G."/>
            <person name="Jo S.H."/>
            <person name="Lee B.W."/>
            <person name="Cho H.T."/>
            <person name="Choi H.S."/>
            <person name="Lee M.S."/>
            <person name="Yu Y."/>
            <person name="Do Choi Y."/>
            <person name="Park B.S."/>
            <person name="van Deynze A."/>
            <person name="Ashrafi H."/>
            <person name="Hill T."/>
            <person name="Kim W.T."/>
            <person name="Pai H.S."/>
            <person name="Ahn H.K."/>
            <person name="Yeam I."/>
            <person name="Giovannoni J.J."/>
            <person name="Rose J.K."/>
            <person name="Sorensen I."/>
            <person name="Lee S.J."/>
            <person name="Kim R.W."/>
            <person name="Choi I.Y."/>
            <person name="Choi B.S."/>
            <person name="Lim J.S."/>
            <person name="Lee Y.H."/>
            <person name="Choi D."/>
        </authorList>
    </citation>
    <scope>NUCLEOTIDE SEQUENCE [LARGE SCALE GENOMIC DNA]</scope>
    <source>
        <strain evidence="2">cv. CM334</strain>
    </source>
</reference>
<dbReference type="OMA" id="HQCKLER"/>
<protein>
    <submittedName>
        <fullName evidence="1">Uncharacterized protein</fullName>
    </submittedName>
</protein>
<comment type="caution">
    <text evidence="1">The sequence shown here is derived from an EMBL/GenBank/DDBJ whole genome shotgun (WGS) entry which is preliminary data.</text>
</comment>
<sequence>MISHTTIVPSKPALEENIILGVALEGSKRTLPIEEDMNPRKWQLVVVAMPLPLQRKNKMDNHILYEGVAQGDSCANVASATMVDLLKLPTTKRVNPYKLQWLNECGELKVTWQVAICFKVGNYQDEVLCNMIPIQACHILLGRPREYDWSTKNDGKTNRYSFKLNGRKFTLHPLSPLQVNETHQRLRELKEKERKVREEETIKKEDAKGKERKRLKGKNQTVMLARNKDLFKEHDDKTPMFLIAHVFNINPYTFSIPHSISLVLQDYEDVLPKELPKGFPYFGKLNTK</sequence>
<dbReference type="Gramene" id="PHT64887">
    <property type="protein sequence ID" value="PHT64887"/>
    <property type="gene ID" value="T459_29312"/>
</dbReference>
<dbReference type="AlphaFoldDB" id="A0A2G2Y548"/>
<proteinExistence type="predicted"/>
<evidence type="ECO:0000313" key="2">
    <source>
        <dbReference type="Proteomes" id="UP000222542"/>
    </source>
</evidence>
<evidence type="ECO:0000313" key="1">
    <source>
        <dbReference type="EMBL" id="PHT64887.1"/>
    </source>
</evidence>
<accession>A0A2G2Y548</accession>
<dbReference type="PANTHER" id="PTHR35046">
    <property type="entry name" value="ZINC KNUCKLE (CCHC-TYPE) FAMILY PROTEIN"/>
    <property type="match status" value="1"/>
</dbReference>
<dbReference type="PANTHER" id="PTHR35046:SF9">
    <property type="entry name" value="RNA-DIRECTED DNA POLYMERASE"/>
    <property type="match status" value="1"/>
</dbReference>
<organism evidence="1 2">
    <name type="scientific">Capsicum annuum</name>
    <name type="common">Capsicum pepper</name>
    <dbReference type="NCBI Taxonomy" id="4072"/>
    <lineage>
        <taxon>Eukaryota</taxon>
        <taxon>Viridiplantae</taxon>
        <taxon>Streptophyta</taxon>
        <taxon>Embryophyta</taxon>
        <taxon>Tracheophyta</taxon>
        <taxon>Spermatophyta</taxon>
        <taxon>Magnoliopsida</taxon>
        <taxon>eudicotyledons</taxon>
        <taxon>Gunneridae</taxon>
        <taxon>Pentapetalae</taxon>
        <taxon>asterids</taxon>
        <taxon>lamiids</taxon>
        <taxon>Solanales</taxon>
        <taxon>Solanaceae</taxon>
        <taxon>Solanoideae</taxon>
        <taxon>Capsiceae</taxon>
        <taxon>Capsicum</taxon>
    </lineage>
</organism>